<comment type="similarity">
    <text evidence="1 11">Belongs to the DnaX/STICHEL family.</text>
</comment>
<evidence type="ECO:0000256" key="8">
    <source>
        <dbReference type="ARBA" id="ARBA00022840"/>
    </source>
</evidence>
<proteinExistence type="inferred from homology"/>
<keyword evidence="7" id="KW-0862">Zinc</keyword>
<dbReference type="InterPro" id="IPR003593">
    <property type="entry name" value="AAA+_ATPase"/>
</dbReference>
<dbReference type="NCBIfam" id="NF006585">
    <property type="entry name" value="PRK09111.1"/>
    <property type="match status" value="1"/>
</dbReference>
<keyword evidence="4 11" id="KW-0235">DNA replication</keyword>
<name>A0ABY5WXL3_LEICA</name>
<dbReference type="PANTHER" id="PTHR11669">
    <property type="entry name" value="REPLICATION FACTOR C / DNA POLYMERASE III GAMMA-TAU SUBUNIT"/>
    <property type="match status" value="1"/>
</dbReference>
<dbReference type="Gene3D" id="1.10.8.60">
    <property type="match status" value="1"/>
</dbReference>
<feature type="region of interest" description="Disordered" evidence="12">
    <location>
        <begin position="388"/>
        <end position="433"/>
    </location>
</feature>
<evidence type="ECO:0000256" key="6">
    <source>
        <dbReference type="ARBA" id="ARBA00022741"/>
    </source>
</evidence>
<dbReference type="CDD" id="cd00009">
    <property type="entry name" value="AAA"/>
    <property type="match status" value="1"/>
</dbReference>
<feature type="domain" description="AAA+ ATPase" evidence="13">
    <location>
        <begin position="47"/>
        <end position="194"/>
    </location>
</feature>
<dbReference type="GO" id="GO:0003887">
    <property type="term" value="F:DNA-directed DNA polymerase activity"/>
    <property type="evidence" value="ECO:0007669"/>
    <property type="project" value="UniProtKB-EC"/>
</dbReference>
<reference evidence="14" key="1">
    <citation type="submission" date="2021-08" db="EMBL/GenBank/DDBJ databases">
        <authorList>
            <person name="Nwanade C."/>
            <person name="Wang M."/>
            <person name="Masoudi A."/>
            <person name="Yu Z."/>
            <person name="Liu J."/>
        </authorList>
    </citation>
    <scope>NUCLEOTIDE SEQUENCE</scope>
    <source>
        <strain evidence="14">S141</strain>
    </source>
</reference>
<dbReference type="EMBL" id="CP081078">
    <property type="protein sequence ID" value="UWQ59072.1"/>
    <property type="molecule type" value="Genomic_DNA"/>
</dbReference>
<keyword evidence="5" id="KW-0479">Metal-binding</keyword>
<dbReference type="InterPro" id="IPR027417">
    <property type="entry name" value="P-loop_NTPase"/>
</dbReference>
<keyword evidence="2 11" id="KW-0808">Transferase</keyword>
<keyword evidence="9 11" id="KW-0239">DNA-directed DNA polymerase</keyword>
<feature type="compositionally biased region" description="Low complexity" evidence="12">
    <location>
        <begin position="419"/>
        <end position="433"/>
    </location>
</feature>
<dbReference type="Pfam" id="PF12362">
    <property type="entry name" value="DUF3646"/>
    <property type="match status" value="1"/>
</dbReference>
<keyword evidence="15" id="KW-1185">Reference proteome</keyword>
<dbReference type="Gene3D" id="1.20.272.10">
    <property type="match status" value="1"/>
</dbReference>
<comment type="catalytic activity">
    <reaction evidence="10 11">
        <text>DNA(n) + a 2'-deoxyribonucleoside 5'-triphosphate = DNA(n+1) + diphosphate</text>
        <dbReference type="Rhea" id="RHEA:22508"/>
        <dbReference type="Rhea" id="RHEA-COMP:17339"/>
        <dbReference type="Rhea" id="RHEA-COMP:17340"/>
        <dbReference type="ChEBI" id="CHEBI:33019"/>
        <dbReference type="ChEBI" id="CHEBI:61560"/>
        <dbReference type="ChEBI" id="CHEBI:173112"/>
        <dbReference type="EC" id="2.7.7.7"/>
    </reaction>
</comment>
<accession>A0ABY5WXL3</accession>
<comment type="subunit">
    <text evidence="11">DNA polymerase III contains a core (composed of alpha, epsilon and theta chains) that associates with a tau subunit. This core dimerizes to form the POLIII' complex. PolIII' associates with the gamma complex (composed of gamma, delta, delta', psi and chi chains) and with the beta chain to form the complete DNA polymerase III complex.</text>
</comment>
<dbReference type="Pfam" id="PF22608">
    <property type="entry name" value="DNAX_ATPase_lid"/>
    <property type="match status" value="1"/>
</dbReference>
<evidence type="ECO:0000259" key="13">
    <source>
        <dbReference type="SMART" id="SM00382"/>
    </source>
</evidence>
<evidence type="ECO:0000256" key="2">
    <source>
        <dbReference type="ARBA" id="ARBA00022679"/>
    </source>
</evidence>
<gene>
    <name evidence="11" type="primary">dnaX</name>
    <name evidence="14" type="ORF">K3722_02750</name>
</gene>
<dbReference type="SMART" id="SM00382">
    <property type="entry name" value="AAA"/>
    <property type="match status" value="1"/>
</dbReference>
<dbReference type="SUPFAM" id="SSF52540">
    <property type="entry name" value="P-loop containing nucleoside triphosphate hydrolases"/>
    <property type="match status" value="1"/>
</dbReference>
<evidence type="ECO:0000313" key="15">
    <source>
        <dbReference type="Proteomes" id="UP001058184"/>
    </source>
</evidence>
<evidence type="ECO:0000256" key="4">
    <source>
        <dbReference type="ARBA" id="ARBA00022705"/>
    </source>
</evidence>
<sequence>MNDTPSDTGQSQYQVLARKYRPETFADLVGQDAMVRTLKNAFAADRIAQAFIMTGIRGTGKTTTARIIAKGMNCVGEDGQGGPTTDPCGKCEHCVAIMEGRHVDVMEMDAASRTGVGDIREIIDSVQYRAASARYKIYIIDEVHMLSTSAFNALLKTLEEPPAHVKFIFATTEIRKVPVTVLSRCQRFDLRRIEPEVMIALLRKIATAEGAEIAEDALALITRAAEGSARDATSLLDQAISHGAGETTADQVRAMLGLADRGRVLDLMDMILRGDAAAALTELSGQYAEGADPLAVLRDLAEITHWVSVVKITPDAAEDPTVSPDERARGQQMAENLPMRVLTRMWQMLLKALEEVAAAPNAMMAAEMAVIRITHVADLPSPEELIRKLQDTPPPPPPGPGGGVPMQGMGAPALGGNGPASPQGGPAGGAPVAHGGGGTVMALAPQVSSALARYPTFEHVVELIRTNRDVKLLVEVEGGVRLVSYQPGRIEFTPAAQAPKDLAARLGSALQNWTGARWVVSIAPDGDAPTIAEVRDAAENALREKATAHPLVQAVLESFPKAKIKRIRTPEELTAEVAAEALPEVEDEWDPFEDG</sequence>
<evidence type="ECO:0000313" key="14">
    <source>
        <dbReference type="EMBL" id="UWQ59072.1"/>
    </source>
</evidence>
<keyword evidence="6 11" id="KW-0547">Nucleotide-binding</keyword>
<dbReference type="InterPro" id="IPR050238">
    <property type="entry name" value="DNA_Rep/Repair_Clamp_Loader"/>
</dbReference>
<comment type="function">
    <text evidence="11">DNA polymerase III is a complex, multichain enzyme responsible for most of the replicative synthesis in bacteria. This DNA polymerase also exhibits 3' to 5' exonuclease activity.</text>
</comment>
<keyword evidence="3 11" id="KW-0548">Nucleotidyltransferase</keyword>
<dbReference type="RefSeq" id="WP_260002996.1">
    <property type="nucleotide sequence ID" value="NZ_CP081078.1"/>
</dbReference>
<dbReference type="InterPro" id="IPR022754">
    <property type="entry name" value="DNA_pol_III_gamma-3"/>
</dbReference>
<dbReference type="Proteomes" id="UP001058184">
    <property type="component" value="Chromosome"/>
</dbReference>
<evidence type="ECO:0000256" key="1">
    <source>
        <dbReference type="ARBA" id="ARBA00006360"/>
    </source>
</evidence>
<dbReference type="Gene3D" id="3.40.50.300">
    <property type="entry name" value="P-loop containing nucleotide triphosphate hydrolases"/>
    <property type="match status" value="1"/>
</dbReference>
<dbReference type="NCBIfam" id="NF004046">
    <property type="entry name" value="PRK05563.1"/>
    <property type="match status" value="1"/>
</dbReference>
<dbReference type="InterPro" id="IPR022107">
    <property type="entry name" value="DNA_pol_III_gamma/tau_C"/>
</dbReference>
<dbReference type="InterPro" id="IPR012763">
    <property type="entry name" value="DNA_pol_III_sug/sutau_N"/>
</dbReference>
<evidence type="ECO:0000256" key="5">
    <source>
        <dbReference type="ARBA" id="ARBA00022723"/>
    </source>
</evidence>
<evidence type="ECO:0000256" key="3">
    <source>
        <dbReference type="ARBA" id="ARBA00022695"/>
    </source>
</evidence>
<evidence type="ECO:0000256" key="10">
    <source>
        <dbReference type="ARBA" id="ARBA00049244"/>
    </source>
</evidence>
<protein>
    <recommendedName>
        <fullName evidence="11">DNA polymerase III subunit gamma/tau</fullName>
        <ecNumber evidence="11">2.7.7.7</ecNumber>
    </recommendedName>
</protein>
<evidence type="ECO:0000256" key="12">
    <source>
        <dbReference type="SAM" id="MobiDB-lite"/>
    </source>
</evidence>
<dbReference type="InterPro" id="IPR008921">
    <property type="entry name" value="DNA_pol3_clamp-load_cplx_C"/>
</dbReference>
<dbReference type="Pfam" id="PF12169">
    <property type="entry name" value="DNA_pol3_gamma3"/>
    <property type="match status" value="1"/>
</dbReference>
<evidence type="ECO:0000256" key="11">
    <source>
        <dbReference type="RuleBase" id="RU364063"/>
    </source>
</evidence>
<dbReference type="SUPFAM" id="SSF48019">
    <property type="entry name" value="post-AAA+ oligomerization domain-like"/>
    <property type="match status" value="1"/>
</dbReference>
<dbReference type="CDD" id="cd18137">
    <property type="entry name" value="HLD_clamp_pol_III_gamma_tau"/>
    <property type="match status" value="1"/>
</dbReference>
<dbReference type="NCBIfam" id="TIGR02397">
    <property type="entry name" value="dnaX_nterm"/>
    <property type="match status" value="1"/>
</dbReference>
<keyword evidence="8 11" id="KW-0067">ATP-binding</keyword>
<evidence type="ECO:0000256" key="7">
    <source>
        <dbReference type="ARBA" id="ARBA00022833"/>
    </source>
</evidence>
<dbReference type="InterPro" id="IPR045085">
    <property type="entry name" value="HLD_clamp_pol_III_gamma_tau"/>
</dbReference>
<organism evidence="14 15">
    <name type="scientific">Leisingera caerulea</name>
    <name type="common">Phaeobacter caeruleus</name>
    <dbReference type="NCBI Taxonomy" id="506591"/>
    <lineage>
        <taxon>Bacteria</taxon>
        <taxon>Pseudomonadati</taxon>
        <taxon>Pseudomonadota</taxon>
        <taxon>Alphaproteobacteria</taxon>
        <taxon>Rhodobacterales</taxon>
        <taxon>Roseobacteraceae</taxon>
        <taxon>Leisingera</taxon>
    </lineage>
</organism>
<dbReference type="Pfam" id="PF13177">
    <property type="entry name" value="DNA_pol3_delta2"/>
    <property type="match status" value="1"/>
</dbReference>
<dbReference type="PANTHER" id="PTHR11669:SF0">
    <property type="entry name" value="PROTEIN STICHEL-LIKE 2"/>
    <property type="match status" value="1"/>
</dbReference>
<dbReference type="EC" id="2.7.7.7" evidence="11"/>
<evidence type="ECO:0000256" key="9">
    <source>
        <dbReference type="ARBA" id="ARBA00022932"/>
    </source>
</evidence>